<feature type="signal peptide" evidence="11">
    <location>
        <begin position="1"/>
        <end position="26"/>
    </location>
</feature>
<feature type="chain" id="PRO_5040115910" description="alpha-1,2-Mannosidase" evidence="11">
    <location>
        <begin position="27"/>
        <end position="967"/>
    </location>
</feature>
<dbReference type="Proteomes" id="UP000707071">
    <property type="component" value="Unassembled WGS sequence"/>
</dbReference>
<keyword evidence="4 9" id="KW-0378">Hydrolase</keyword>
<dbReference type="PANTHER" id="PTHR11742:SF103">
    <property type="entry name" value="ENDOPLASMIC RETICULUM MANNOSIDASE MNL2-RELATED"/>
    <property type="match status" value="1"/>
</dbReference>
<feature type="disulfide bond" evidence="8">
    <location>
        <begin position="611"/>
        <end position="640"/>
    </location>
</feature>
<comment type="caution">
    <text evidence="12">The sequence shown here is derived from an EMBL/GenBank/DDBJ whole genome shotgun (WGS) entry which is preliminary data.</text>
</comment>
<keyword evidence="13" id="KW-1185">Reference proteome</keyword>
<feature type="compositionally biased region" description="Basic residues" evidence="10">
    <location>
        <begin position="828"/>
        <end position="839"/>
    </location>
</feature>
<feature type="compositionally biased region" description="Basic and acidic residues" evidence="10">
    <location>
        <begin position="132"/>
        <end position="153"/>
    </location>
</feature>
<dbReference type="InterPro" id="IPR050749">
    <property type="entry name" value="Glycosyl_Hydrolase_47"/>
</dbReference>
<dbReference type="Gene3D" id="1.50.10.10">
    <property type="match status" value="3"/>
</dbReference>
<sequence>MPRKRHKLTAVVALTILILLYRHLQSSWDAQQLKPVALNDGQRPGGAPLFNIDKSHTLASGESVIRLQDDESSASNHAAHKANDGKRVDGENLTPAQGDGGTSVDEKEELSSGSGPDGRSRNNVHTEVGSKSQDEPEKVLGQTDEDHSSKPTSDEVASPPATPTGRRWKKPKEHFPLPKESIITLPAGSAKDIPRIQHIFPTESEELKEKRLRRLTMVKNEIQRSWAGYKQYAWMHDEITPVSNRSRDPFCGWAATLVDSLDTLWIAGLKDEFDEAAAAVKIIDFTYTNRSTIPVFETTIRYLGGLLAAYDVSGGASGHYSFLLDKAVELAEILMGIFDTPNRMPVLYFHWRPEDTSRPRRARRAGMAEIATLSMEFTRLAQVTGRHKYYDAIDRITNALIDMQRTGTLIPGLFPEHLDITGCSVAAAIEQKLKSKASTKQADSASNLKERKDGTTTRHLSSTNVDDRRESSFSLHSREISAEAALAADEVTADKLPRDDQLPNGVDGHDEELGCIAQGVVPVDNGYQEYHMGGGQDSAYEYFGKEYLLLGGKESKYQKLYEDTVDGINKHLLFRPMIPDDWDIIFPARVGIKADTNVVPNIDYEVTHLTCFIGGMYALGGKLFGRQKDIEYAAKLTDGCVWAYQSTASGIMPESGYLVPCPTFKQCSFNETLWRQALDPLADSRDQRILDWEAIESGKQMEQREKRKAERQKEDMVRVRTDRVGKVVSAEHNTYSQTSFSSSHVALEKTSALEKRSVIPVTPSDPSLSTSRASDEEVNAVVAEKGLEFGATRSQTRNKQVPEAKSELSALKEDNPRHSGPAKVPALKPHHSQRPRKPPTHQEFIEEQIQKGVPRGFSSVSSKKYILRPEAIESVWYMHRITGDASWMEKGWAMFEATMKATRTPSANTAIANVLSQEHEPLDTMESFWLAETLKYYYLLFSESSLISLDEWVLNTEAHPFKLETKA</sequence>
<evidence type="ECO:0000313" key="12">
    <source>
        <dbReference type="EMBL" id="KAG6287079.1"/>
    </source>
</evidence>
<evidence type="ECO:0000256" key="9">
    <source>
        <dbReference type="RuleBase" id="RU361193"/>
    </source>
</evidence>
<evidence type="ECO:0000256" key="2">
    <source>
        <dbReference type="ARBA" id="ARBA00004922"/>
    </source>
</evidence>
<evidence type="ECO:0000256" key="3">
    <source>
        <dbReference type="ARBA" id="ARBA00007658"/>
    </source>
</evidence>
<dbReference type="AlphaFoldDB" id="A0A9P7QBZ5"/>
<feature type="compositionally biased region" description="Basic and acidic residues" evidence="10">
    <location>
        <begin position="800"/>
        <end position="817"/>
    </location>
</feature>
<evidence type="ECO:0000256" key="6">
    <source>
        <dbReference type="PIRSR" id="PIRSR601382-1"/>
    </source>
</evidence>
<feature type="compositionally biased region" description="Polar residues" evidence="10">
    <location>
        <begin position="121"/>
        <end position="131"/>
    </location>
</feature>
<dbReference type="GO" id="GO:0005975">
    <property type="term" value="P:carbohydrate metabolic process"/>
    <property type="evidence" value="ECO:0007669"/>
    <property type="project" value="InterPro"/>
</dbReference>
<dbReference type="InterPro" id="IPR012341">
    <property type="entry name" value="6hp_glycosidase-like_sf"/>
</dbReference>
<dbReference type="EC" id="3.2.1.-" evidence="9"/>
<dbReference type="EMBL" id="SRRH01000581">
    <property type="protein sequence ID" value="KAG6287079.1"/>
    <property type="molecule type" value="Genomic_DNA"/>
</dbReference>
<accession>A0A9P7QBZ5</accession>
<dbReference type="GO" id="GO:0004571">
    <property type="term" value="F:mannosyl-oligosaccharide 1,2-alpha-mannosidase activity"/>
    <property type="evidence" value="ECO:0007669"/>
    <property type="project" value="InterPro"/>
</dbReference>
<feature type="region of interest" description="Disordered" evidence="10">
    <location>
        <begin position="434"/>
        <end position="474"/>
    </location>
</feature>
<feature type="active site" description="Proton donor" evidence="6">
    <location>
        <position position="654"/>
    </location>
</feature>
<feature type="compositionally biased region" description="Basic and acidic residues" evidence="10">
    <location>
        <begin position="465"/>
        <end position="474"/>
    </location>
</feature>
<feature type="compositionally biased region" description="Basic and acidic residues" evidence="10">
    <location>
        <begin position="81"/>
        <end position="90"/>
    </location>
</feature>
<keyword evidence="7" id="KW-0106">Calcium</keyword>
<dbReference type="GO" id="GO:0036503">
    <property type="term" value="P:ERAD pathway"/>
    <property type="evidence" value="ECO:0007669"/>
    <property type="project" value="UniProtKB-ARBA"/>
</dbReference>
<comment type="pathway">
    <text evidence="2">Protein modification; protein glycosylation.</text>
</comment>
<evidence type="ECO:0000256" key="11">
    <source>
        <dbReference type="SAM" id="SignalP"/>
    </source>
</evidence>
<dbReference type="PRINTS" id="PR00747">
    <property type="entry name" value="GLYHDRLASE47"/>
</dbReference>
<evidence type="ECO:0000256" key="1">
    <source>
        <dbReference type="ARBA" id="ARBA00001913"/>
    </source>
</evidence>
<dbReference type="GO" id="GO:0016020">
    <property type="term" value="C:membrane"/>
    <property type="evidence" value="ECO:0007669"/>
    <property type="project" value="InterPro"/>
</dbReference>
<feature type="region of interest" description="Disordered" evidence="10">
    <location>
        <begin position="789"/>
        <end position="841"/>
    </location>
</feature>
<keyword evidence="5 8" id="KW-1015">Disulfide bond</keyword>
<evidence type="ECO:0000256" key="8">
    <source>
        <dbReference type="PIRSR" id="PIRSR601382-3"/>
    </source>
</evidence>
<evidence type="ECO:0000256" key="10">
    <source>
        <dbReference type="SAM" id="MobiDB-lite"/>
    </source>
</evidence>
<comment type="similarity">
    <text evidence="3 9">Belongs to the glycosyl hydrolase 47 family.</text>
</comment>
<organism evidence="12 13">
    <name type="scientific">Claviceps aff. purpurea</name>
    <dbReference type="NCBI Taxonomy" id="1967640"/>
    <lineage>
        <taxon>Eukaryota</taxon>
        <taxon>Fungi</taxon>
        <taxon>Dikarya</taxon>
        <taxon>Ascomycota</taxon>
        <taxon>Pezizomycotina</taxon>
        <taxon>Sordariomycetes</taxon>
        <taxon>Hypocreomycetidae</taxon>
        <taxon>Hypocreales</taxon>
        <taxon>Clavicipitaceae</taxon>
        <taxon>Claviceps</taxon>
    </lineage>
</organism>
<feature type="active site" evidence="6">
    <location>
        <position position="870"/>
    </location>
</feature>
<evidence type="ECO:0000256" key="5">
    <source>
        <dbReference type="ARBA" id="ARBA00023157"/>
    </source>
</evidence>
<reference evidence="12 13" key="1">
    <citation type="journal article" date="2020" name="bioRxiv">
        <title>Whole genome comparisons of ergot fungi reveals the divergence and evolution of species within the genus Claviceps are the result of varying mechanisms driving genome evolution and host range expansion.</title>
        <authorList>
            <person name="Wyka S.A."/>
            <person name="Mondo S.J."/>
            <person name="Liu M."/>
            <person name="Dettman J."/>
            <person name="Nalam V."/>
            <person name="Broders K.D."/>
        </authorList>
    </citation>
    <scope>NUCLEOTIDE SEQUENCE [LARGE SCALE GENOMIC DNA]</scope>
    <source>
        <strain evidence="12 13">Clav52</strain>
    </source>
</reference>
<dbReference type="PANTHER" id="PTHR11742">
    <property type="entry name" value="MANNOSYL-OLIGOSACCHARIDE ALPHA-1,2-MANNOSIDASE-RELATED"/>
    <property type="match status" value="1"/>
</dbReference>
<keyword evidence="9" id="KW-0326">Glycosidase</keyword>
<name>A0A9P7QBZ5_9HYPO</name>
<dbReference type="InterPro" id="IPR001382">
    <property type="entry name" value="Glyco_hydro_47"/>
</dbReference>
<dbReference type="Pfam" id="PF01532">
    <property type="entry name" value="Glyco_hydro_47"/>
    <property type="match status" value="1"/>
</dbReference>
<feature type="compositionally biased region" description="Polar residues" evidence="10">
    <location>
        <begin position="436"/>
        <end position="447"/>
    </location>
</feature>
<protein>
    <recommendedName>
        <fullName evidence="9">alpha-1,2-Mannosidase</fullName>
        <ecNumber evidence="9">3.2.1.-</ecNumber>
    </recommendedName>
</protein>
<evidence type="ECO:0000256" key="4">
    <source>
        <dbReference type="ARBA" id="ARBA00022801"/>
    </source>
</evidence>
<feature type="active site" evidence="6">
    <location>
        <position position="537"/>
    </location>
</feature>
<dbReference type="InterPro" id="IPR036026">
    <property type="entry name" value="Seven-hairpin_glycosidases"/>
</dbReference>
<evidence type="ECO:0000256" key="7">
    <source>
        <dbReference type="PIRSR" id="PIRSR601382-2"/>
    </source>
</evidence>
<feature type="region of interest" description="Disordered" evidence="10">
    <location>
        <begin position="757"/>
        <end position="776"/>
    </location>
</feature>
<evidence type="ECO:0000313" key="13">
    <source>
        <dbReference type="Proteomes" id="UP000707071"/>
    </source>
</evidence>
<dbReference type="GO" id="GO:0005509">
    <property type="term" value="F:calcium ion binding"/>
    <property type="evidence" value="ECO:0007669"/>
    <property type="project" value="InterPro"/>
</dbReference>
<keyword evidence="11" id="KW-0732">Signal</keyword>
<keyword evidence="7" id="KW-0479">Metal-binding</keyword>
<gene>
    <name evidence="12" type="ORF">E4U09_006381</name>
</gene>
<feature type="region of interest" description="Disordered" evidence="10">
    <location>
        <begin position="69"/>
        <end position="178"/>
    </location>
</feature>
<feature type="active site" description="Proton donor" evidence="6">
    <location>
        <position position="297"/>
    </location>
</feature>
<dbReference type="GO" id="GO:0005783">
    <property type="term" value="C:endoplasmic reticulum"/>
    <property type="evidence" value="ECO:0007669"/>
    <property type="project" value="TreeGrafter"/>
</dbReference>
<dbReference type="SUPFAM" id="SSF48225">
    <property type="entry name" value="Seven-hairpin glycosidases"/>
    <property type="match status" value="1"/>
</dbReference>
<feature type="binding site" evidence="7">
    <location>
        <position position="956"/>
    </location>
    <ligand>
        <name>Ca(2+)</name>
        <dbReference type="ChEBI" id="CHEBI:29108"/>
    </ligand>
</feature>
<comment type="cofactor">
    <cofactor evidence="1 7">
        <name>Ca(2+)</name>
        <dbReference type="ChEBI" id="CHEBI:29108"/>
    </cofactor>
</comment>
<proteinExistence type="inferred from homology"/>